<dbReference type="PANTHER" id="PTHR43525">
    <property type="entry name" value="PROTEIN MALY"/>
    <property type="match status" value="1"/>
</dbReference>
<dbReference type="InterPro" id="IPR051798">
    <property type="entry name" value="Class-II_PLP-Dep_Aminotrans"/>
</dbReference>
<dbReference type="GO" id="GO:0047804">
    <property type="term" value="F:cysteine-S-conjugate beta-lyase activity"/>
    <property type="evidence" value="ECO:0007669"/>
    <property type="project" value="UniProtKB-EC"/>
</dbReference>
<dbReference type="PANTHER" id="PTHR43525:SF1">
    <property type="entry name" value="PROTEIN MALY"/>
    <property type="match status" value="1"/>
</dbReference>
<comment type="cofactor">
    <cofactor evidence="1">
        <name>pyridoxal 5'-phosphate</name>
        <dbReference type="ChEBI" id="CHEBI:597326"/>
    </cofactor>
</comment>
<dbReference type="GO" id="GO:0030170">
    <property type="term" value="F:pyridoxal phosphate binding"/>
    <property type="evidence" value="ECO:0007669"/>
    <property type="project" value="InterPro"/>
</dbReference>
<dbReference type="RefSeq" id="WP_057874224.1">
    <property type="nucleotide sequence ID" value="NZ_AYYI01000047.1"/>
</dbReference>
<evidence type="ECO:0000256" key="5">
    <source>
        <dbReference type="ARBA" id="ARBA00037974"/>
    </source>
</evidence>
<dbReference type="InterPro" id="IPR015421">
    <property type="entry name" value="PyrdxlP-dep_Trfase_major"/>
</dbReference>
<organism evidence="7 8">
    <name type="scientific">Loigolactobacillus rennini DSM 20253</name>
    <dbReference type="NCBI Taxonomy" id="1423796"/>
    <lineage>
        <taxon>Bacteria</taxon>
        <taxon>Bacillati</taxon>
        <taxon>Bacillota</taxon>
        <taxon>Bacilli</taxon>
        <taxon>Lactobacillales</taxon>
        <taxon>Lactobacillaceae</taxon>
        <taxon>Loigolactobacillus</taxon>
    </lineage>
</organism>
<dbReference type="InterPro" id="IPR015422">
    <property type="entry name" value="PyrdxlP-dep_Trfase_small"/>
</dbReference>
<dbReference type="SUPFAM" id="SSF53383">
    <property type="entry name" value="PLP-dependent transferases"/>
    <property type="match status" value="1"/>
</dbReference>
<evidence type="ECO:0000256" key="1">
    <source>
        <dbReference type="ARBA" id="ARBA00001933"/>
    </source>
</evidence>
<reference evidence="7 8" key="1">
    <citation type="journal article" date="2015" name="Genome Announc.">
        <title>Expanding the biotechnology potential of lactobacilli through comparative genomics of 213 strains and associated genera.</title>
        <authorList>
            <person name="Sun Z."/>
            <person name="Harris H.M."/>
            <person name="McCann A."/>
            <person name="Guo C."/>
            <person name="Argimon S."/>
            <person name="Zhang W."/>
            <person name="Yang X."/>
            <person name="Jeffery I.B."/>
            <person name="Cooney J.C."/>
            <person name="Kagawa T.F."/>
            <person name="Liu W."/>
            <person name="Song Y."/>
            <person name="Salvetti E."/>
            <person name="Wrobel A."/>
            <person name="Rasinkangas P."/>
            <person name="Parkhill J."/>
            <person name="Rea M.C."/>
            <person name="O'Sullivan O."/>
            <person name="Ritari J."/>
            <person name="Douillard F.P."/>
            <person name="Paul Ross R."/>
            <person name="Yang R."/>
            <person name="Briner A.E."/>
            <person name="Felis G.E."/>
            <person name="de Vos W.M."/>
            <person name="Barrangou R."/>
            <person name="Klaenhammer T.R."/>
            <person name="Caufield P.W."/>
            <person name="Cui Y."/>
            <person name="Zhang H."/>
            <person name="O'Toole P.W."/>
        </authorList>
    </citation>
    <scope>NUCLEOTIDE SEQUENCE [LARGE SCALE GENOMIC DNA]</scope>
    <source>
        <strain evidence="7 8">DSM 20253</strain>
    </source>
</reference>
<dbReference type="STRING" id="1423796.FC24_GL001683"/>
<evidence type="ECO:0000313" key="7">
    <source>
        <dbReference type="EMBL" id="KRM97146.1"/>
    </source>
</evidence>
<gene>
    <name evidence="7" type="ORF">FC24_GL001683</name>
</gene>
<sequence>MTYNFDKIIDRHHTYSTQWDYVQDRFGQNDILPFSISDTDFPTSNEIIEAIKQRMRHPIFGYTRWNHAAYKQSIKTWFERDKRVTVQTDWIAYSPSVVYTIGKFLHFVSEPGDSVAIFSPMYDAFFNTICANNRQIAPINIASAEEHYQIDWDALAIVLAQKKTTTLLLTNPHNPTGHLFSYKELARIVSLCQKNHVFIISDDIHRDIIVGDQPYTPITTITTKNVVLCCANTKTFNTPGLIGAYVLIPDSKLRDRYLTALKKEDALSSASIFGIESVIHGYNESADYVKELNQYLRQNYQILTKFLKTELPEIYFVKPEATYLAWLNVSKLNMSSQQLQNKLVNVGKVGIMPGNTYGASDHIRMNIGCPKGKLIEGLNRMKVALHS</sequence>
<dbReference type="OrthoDB" id="9802872at2"/>
<dbReference type="PATRIC" id="fig|1423796.3.peg.1711"/>
<dbReference type="CDD" id="cd00609">
    <property type="entry name" value="AAT_like"/>
    <property type="match status" value="1"/>
</dbReference>
<dbReference type="Proteomes" id="UP000051638">
    <property type="component" value="Unassembled WGS sequence"/>
</dbReference>
<dbReference type="Pfam" id="PF00155">
    <property type="entry name" value="Aminotran_1_2"/>
    <property type="match status" value="1"/>
</dbReference>
<dbReference type="AlphaFoldDB" id="A0A0R2D199"/>
<evidence type="ECO:0000256" key="4">
    <source>
        <dbReference type="ARBA" id="ARBA00023239"/>
    </source>
</evidence>
<evidence type="ECO:0000259" key="6">
    <source>
        <dbReference type="Pfam" id="PF00155"/>
    </source>
</evidence>
<dbReference type="InterPro" id="IPR004839">
    <property type="entry name" value="Aminotransferase_I/II_large"/>
</dbReference>
<comment type="similarity">
    <text evidence="5">Belongs to the class-II pyridoxal-phosphate-dependent aminotransferase family. MalY/PatB cystathionine beta-lyase subfamily.</text>
</comment>
<protein>
    <recommendedName>
        <fullName evidence="2">cysteine-S-conjugate beta-lyase</fullName>
        <ecNumber evidence="2">4.4.1.13</ecNumber>
    </recommendedName>
</protein>
<keyword evidence="4 7" id="KW-0456">Lyase</keyword>
<dbReference type="Gene3D" id="3.40.640.10">
    <property type="entry name" value="Type I PLP-dependent aspartate aminotransferase-like (Major domain)"/>
    <property type="match status" value="1"/>
</dbReference>
<proteinExistence type="inferred from homology"/>
<comment type="caution">
    <text evidence="7">The sequence shown here is derived from an EMBL/GenBank/DDBJ whole genome shotgun (WGS) entry which is preliminary data.</text>
</comment>
<dbReference type="Gene3D" id="3.90.1150.10">
    <property type="entry name" value="Aspartate Aminotransferase, domain 1"/>
    <property type="match status" value="1"/>
</dbReference>
<keyword evidence="3" id="KW-0663">Pyridoxal phosphate</keyword>
<accession>A0A0R2D199</accession>
<dbReference type="EC" id="4.4.1.13" evidence="2"/>
<evidence type="ECO:0000256" key="2">
    <source>
        <dbReference type="ARBA" id="ARBA00012224"/>
    </source>
</evidence>
<feature type="domain" description="Aminotransferase class I/classII large" evidence="6">
    <location>
        <begin position="30"/>
        <end position="378"/>
    </location>
</feature>
<evidence type="ECO:0000256" key="3">
    <source>
        <dbReference type="ARBA" id="ARBA00022898"/>
    </source>
</evidence>
<name>A0A0R2D199_9LACO</name>
<dbReference type="EMBL" id="AYYI01000047">
    <property type="protein sequence ID" value="KRM97146.1"/>
    <property type="molecule type" value="Genomic_DNA"/>
</dbReference>
<evidence type="ECO:0000313" key="8">
    <source>
        <dbReference type="Proteomes" id="UP000051638"/>
    </source>
</evidence>
<keyword evidence="8" id="KW-1185">Reference proteome</keyword>
<dbReference type="InterPro" id="IPR015424">
    <property type="entry name" value="PyrdxlP-dep_Trfase"/>
</dbReference>